<keyword evidence="6 9" id="KW-0489">Methyltransferase</keyword>
<dbReference type="EC" id="2.1.1.67" evidence="4 9"/>
<keyword evidence="8 9" id="KW-0949">S-adenosyl-L-methionine</keyword>
<dbReference type="NCBIfam" id="NF009732">
    <property type="entry name" value="PRK13255.1"/>
    <property type="match status" value="1"/>
</dbReference>
<feature type="binding site" evidence="9">
    <location>
        <position position="48"/>
    </location>
    <ligand>
        <name>S-adenosyl-L-methionine</name>
        <dbReference type="ChEBI" id="CHEBI:59789"/>
    </ligand>
</feature>
<sequence>MNHVDGKFWINRWENNEIGFHRDKPNYFLTKYFSELNLAESPKVLVPLCGKSLDMLWLTDVGCQVIGCELSNLACQQFYSENYLQYTLTETDKFVQYTGDDISIYCGDFFAVTGEDLGKIDFCYDRAALVALPRQLRINYAKKIAELLPTGSRYLLEIKTYQCNSEIGPPFSVSKSEVKELFTNYFSITFLEEQSEMIQPDSNIRAHGAVELTNTACLLIRN</sequence>
<evidence type="ECO:0000256" key="8">
    <source>
        <dbReference type="ARBA" id="ARBA00022691"/>
    </source>
</evidence>
<dbReference type="PIRSF" id="PIRSF023956">
    <property type="entry name" value="Thiopurine_S-methyltransferase"/>
    <property type="match status" value="1"/>
</dbReference>
<dbReference type="InterPro" id="IPR022474">
    <property type="entry name" value="Thiopur_S-MeTfrase_Se/Te_detox"/>
</dbReference>
<dbReference type="Proteomes" id="UP000236655">
    <property type="component" value="Chromosome"/>
</dbReference>
<accession>A0A2I7N775</accession>
<evidence type="ECO:0000313" key="11">
    <source>
        <dbReference type="Proteomes" id="UP000236655"/>
    </source>
</evidence>
<keyword evidence="11" id="KW-1185">Reference proteome</keyword>
<feature type="binding site" evidence="9">
    <location>
        <position position="126"/>
    </location>
    <ligand>
        <name>S-adenosyl-L-methionine</name>
        <dbReference type="ChEBI" id="CHEBI:59789"/>
    </ligand>
</feature>
<evidence type="ECO:0000313" key="10">
    <source>
        <dbReference type="EMBL" id="AUR52301.1"/>
    </source>
</evidence>
<dbReference type="Gene3D" id="3.40.50.150">
    <property type="entry name" value="Vaccinia Virus protein VP39"/>
    <property type="match status" value="1"/>
</dbReference>
<dbReference type="NCBIfam" id="TIGR03840">
    <property type="entry name" value="TMPT_Se_Te"/>
    <property type="match status" value="1"/>
</dbReference>
<dbReference type="GO" id="GO:0005737">
    <property type="term" value="C:cytoplasm"/>
    <property type="evidence" value="ECO:0007669"/>
    <property type="project" value="UniProtKB-SubCell"/>
</dbReference>
<dbReference type="InterPro" id="IPR029063">
    <property type="entry name" value="SAM-dependent_MTases_sf"/>
</dbReference>
<dbReference type="PANTHER" id="PTHR10259">
    <property type="entry name" value="THIOPURINE S-METHYLTRANSFERASE"/>
    <property type="match status" value="1"/>
</dbReference>
<dbReference type="GO" id="GO:0008119">
    <property type="term" value="F:thiopurine S-methyltransferase activity"/>
    <property type="evidence" value="ECO:0007669"/>
    <property type="project" value="UniProtKB-UniRule"/>
</dbReference>
<dbReference type="KEGG" id="nba:CUN60_08330"/>
<reference evidence="11" key="1">
    <citation type="submission" date="2017-11" db="EMBL/GenBank/DDBJ databases">
        <authorList>
            <person name="Chan K.G."/>
            <person name="Lee L.S."/>
        </authorList>
    </citation>
    <scope>NUCLEOTIDE SEQUENCE [LARGE SCALE GENOMIC DNA]</scope>
    <source>
        <strain evidence="11">DSM 100970</strain>
    </source>
</reference>
<feature type="binding site" evidence="9">
    <location>
        <position position="69"/>
    </location>
    <ligand>
        <name>S-adenosyl-L-methionine</name>
        <dbReference type="ChEBI" id="CHEBI:59789"/>
    </ligand>
</feature>
<dbReference type="GO" id="GO:0010038">
    <property type="term" value="P:response to metal ion"/>
    <property type="evidence" value="ECO:0007669"/>
    <property type="project" value="InterPro"/>
</dbReference>
<evidence type="ECO:0000256" key="5">
    <source>
        <dbReference type="ARBA" id="ARBA00022490"/>
    </source>
</evidence>
<dbReference type="InterPro" id="IPR025835">
    <property type="entry name" value="Thiopurine_S-MeTrfase"/>
</dbReference>
<evidence type="ECO:0000256" key="1">
    <source>
        <dbReference type="ARBA" id="ARBA00000903"/>
    </source>
</evidence>
<gene>
    <name evidence="10" type="primary">tmpT</name>
    <name evidence="9" type="synonym">tpm</name>
    <name evidence="10" type="ORF">CUN60_08330</name>
</gene>
<organism evidence="10 11">
    <name type="scientific">Aquella oligotrophica</name>
    <dbReference type="NCBI Taxonomy" id="2067065"/>
    <lineage>
        <taxon>Bacteria</taxon>
        <taxon>Pseudomonadati</taxon>
        <taxon>Pseudomonadota</taxon>
        <taxon>Betaproteobacteria</taxon>
        <taxon>Neisseriales</taxon>
        <taxon>Neisseriaceae</taxon>
        <taxon>Aquella</taxon>
    </lineage>
</organism>
<evidence type="ECO:0000256" key="6">
    <source>
        <dbReference type="ARBA" id="ARBA00022603"/>
    </source>
</evidence>
<dbReference type="AlphaFoldDB" id="A0A2I7N775"/>
<proteinExistence type="inferred from homology"/>
<keyword evidence="5 9" id="KW-0963">Cytoplasm</keyword>
<dbReference type="HAMAP" id="MF_00812">
    <property type="entry name" value="Thiopur_methtran"/>
    <property type="match status" value="1"/>
</dbReference>
<evidence type="ECO:0000256" key="3">
    <source>
        <dbReference type="ARBA" id="ARBA00008145"/>
    </source>
</evidence>
<comment type="similarity">
    <text evidence="3 9">Belongs to the class I-like SAM-binding methyltransferase superfamily. TPMT family.</text>
</comment>
<dbReference type="RefSeq" id="WP_102951596.1">
    <property type="nucleotide sequence ID" value="NZ_CP024847.1"/>
</dbReference>
<dbReference type="GO" id="GO:0032259">
    <property type="term" value="P:methylation"/>
    <property type="evidence" value="ECO:0007669"/>
    <property type="project" value="UniProtKB-KW"/>
</dbReference>
<protein>
    <recommendedName>
        <fullName evidence="4 9">Thiopurine S-methyltransferase</fullName>
        <ecNumber evidence="4 9">2.1.1.67</ecNumber>
    </recommendedName>
    <alternativeName>
        <fullName evidence="9">Thiopurine methyltransferase</fullName>
    </alternativeName>
</protein>
<comment type="catalytic activity">
    <reaction evidence="1 9">
        <text>S-adenosyl-L-methionine + a thiopurine = S-adenosyl-L-homocysteine + a thiopurine S-methylether.</text>
        <dbReference type="EC" id="2.1.1.67"/>
    </reaction>
</comment>
<name>A0A2I7N775_9NEIS</name>
<evidence type="ECO:0000256" key="9">
    <source>
        <dbReference type="HAMAP-Rule" id="MF_00812"/>
    </source>
</evidence>
<dbReference type="FunFam" id="3.40.50.150:FF:000101">
    <property type="entry name" value="Thiopurine S-methyltransferase"/>
    <property type="match status" value="1"/>
</dbReference>
<dbReference type="PANTHER" id="PTHR10259:SF11">
    <property type="entry name" value="THIOPURINE S-METHYLTRANSFERASE"/>
    <property type="match status" value="1"/>
</dbReference>
<dbReference type="InterPro" id="IPR008854">
    <property type="entry name" value="TPMT"/>
</dbReference>
<dbReference type="OrthoDB" id="9778208at2"/>
<evidence type="ECO:0000256" key="2">
    <source>
        <dbReference type="ARBA" id="ARBA00004496"/>
    </source>
</evidence>
<dbReference type="PROSITE" id="PS51585">
    <property type="entry name" value="SAM_MT_TPMT"/>
    <property type="match status" value="1"/>
</dbReference>
<evidence type="ECO:0000256" key="4">
    <source>
        <dbReference type="ARBA" id="ARBA00011905"/>
    </source>
</evidence>
<feature type="binding site" evidence="9">
    <location>
        <position position="13"/>
    </location>
    <ligand>
        <name>S-adenosyl-L-methionine</name>
        <dbReference type="ChEBI" id="CHEBI:59789"/>
    </ligand>
</feature>
<dbReference type="Pfam" id="PF05724">
    <property type="entry name" value="TPMT"/>
    <property type="match status" value="1"/>
</dbReference>
<keyword evidence="7 9" id="KW-0808">Transferase</keyword>
<comment type="subcellular location">
    <subcellularLocation>
        <location evidence="2 9">Cytoplasm</location>
    </subcellularLocation>
</comment>
<evidence type="ECO:0000256" key="7">
    <source>
        <dbReference type="ARBA" id="ARBA00022679"/>
    </source>
</evidence>
<dbReference type="SUPFAM" id="SSF53335">
    <property type="entry name" value="S-adenosyl-L-methionine-dependent methyltransferases"/>
    <property type="match status" value="1"/>
</dbReference>
<dbReference type="EMBL" id="CP024847">
    <property type="protein sequence ID" value="AUR52301.1"/>
    <property type="molecule type" value="Genomic_DNA"/>
</dbReference>